<dbReference type="InterPro" id="IPR003658">
    <property type="entry name" value="Anti-sigma_ant"/>
</dbReference>
<reference evidence="4 5" key="1">
    <citation type="submission" date="2016-04" db="EMBL/GenBank/DDBJ databases">
        <title>Chloroflexus islandicus sp. nov., a thermophilic filamentous anoxygenic phototrophic bacterium from geyser Strokkur (Iceland).</title>
        <authorList>
            <person name="Gaisin V.A."/>
            <person name="Kalashnikov A.M."/>
            <person name="Sukhacheva M.V."/>
            <person name="Grouzdev D.S."/>
            <person name="Ivanov T.M."/>
            <person name="Kuznetsov B."/>
            <person name="Gorlenko V.M."/>
        </authorList>
    </citation>
    <scope>NUCLEOTIDE SEQUENCE [LARGE SCALE GENOMIC DNA]</scope>
    <source>
        <strain evidence="5">isl-2</strain>
    </source>
</reference>
<dbReference type="PANTHER" id="PTHR33495:SF2">
    <property type="entry name" value="ANTI-SIGMA FACTOR ANTAGONIST TM_1081-RELATED"/>
    <property type="match status" value="1"/>
</dbReference>
<dbReference type="SUPFAM" id="SSF52091">
    <property type="entry name" value="SpoIIaa-like"/>
    <property type="match status" value="1"/>
</dbReference>
<dbReference type="Pfam" id="PF01740">
    <property type="entry name" value="STAS"/>
    <property type="match status" value="1"/>
</dbReference>
<organism evidence="4 5">
    <name type="scientific">Chloroflexus islandicus</name>
    <dbReference type="NCBI Taxonomy" id="1707952"/>
    <lineage>
        <taxon>Bacteria</taxon>
        <taxon>Bacillati</taxon>
        <taxon>Chloroflexota</taxon>
        <taxon>Chloroflexia</taxon>
        <taxon>Chloroflexales</taxon>
        <taxon>Chloroflexineae</taxon>
        <taxon>Chloroflexaceae</taxon>
        <taxon>Chloroflexus</taxon>
    </lineage>
</organism>
<protein>
    <recommendedName>
        <fullName evidence="2">Anti-sigma factor antagonist</fullName>
    </recommendedName>
</protein>
<dbReference type="GO" id="GO:0043856">
    <property type="term" value="F:anti-sigma factor antagonist activity"/>
    <property type="evidence" value="ECO:0007669"/>
    <property type="project" value="InterPro"/>
</dbReference>
<accession>A0A178M7V7</accession>
<dbReference type="Proteomes" id="UP000078287">
    <property type="component" value="Unassembled WGS sequence"/>
</dbReference>
<dbReference type="CDD" id="cd07043">
    <property type="entry name" value="STAS_anti-anti-sigma_factors"/>
    <property type="match status" value="1"/>
</dbReference>
<evidence type="ECO:0000313" key="4">
    <source>
        <dbReference type="EMBL" id="OAN44596.1"/>
    </source>
</evidence>
<name>A0A178M7V7_9CHLR</name>
<dbReference type="OrthoDB" id="9808221at2"/>
<dbReference type="RefSeq" id="WP_066789023.1">
    <property type="nucleotide sequence ID" value="NZ_LWQS01000064.1"/>
</dbReference>
<dbReference type="EMBL" id="LWQS01000064">
    <property type="protein sequence ID" value="OAN44596.1"/>
    <property type="molecule type" value="Genomic_DNA"/>
</dbReference>
<feature type="domain" description="STAS" evidence="3">
    <location>
        <begin position="1"/>
        <end position="108"/>
    </location>
</feature>
<dbReference type="InterPro" id="IPR002645">
    <property type="entry name" value="STAS_dom"/>
</dbReference>
<dbReference type="AlphaFoldDB" id="A0A178M7V7"/>
<evidence type="ECO:0000256" key="2">
    <source>
        <dbReference type="RuleBase" id="RU003749"/>
    </source>
</evidence>
<dbReference type="Gene3D" id="3.30.750.24">
    <property type="entry name" value="STAS domain"/>
    <property type="match status" value="1"/>
</dbReference>
<dbReference type="NCBIfam" id="TIGR00377">
    <property type="entry name" value="ant_ant_sig"/>
    <property type="match status" value="1"/>
</dbReference>
<evidence type="ECO:0000313" key="5">
    <source>
        <dbReference type="Proteomes" id="UP000078287"/>
    </source>
</evidence>
<dbReference type="STRING" id="1707952.A6A03_16380"/>
<gene>
    <name evidence="4" type="ORF">A6A03_16380</name>
</gene>
<comment type="similarity">
    <text evidence="1 2">Belongs to the anti-sigma-factor antagonist family.</text>
</comment>
<comment type="caution">
    <text evidence="4">The sequence shown here is derived from an EMBL/GenBank/DDBJ whole genome shotgun (WGS) entry which is preliminary data.</text>
</comment>
<dbReference type="InterPro" id="IPR036513">
    <property type="entry name" value="STAS_dom_sf"/>
</dbReference>
<dbReference type="PROSITE" id="PS50801">
    <property type="entry name" value="STAS"/>
    <property type="match status" value="1"/>
</dbReference>
<evidence type="ECO:0000256" key="1">
    <source>
        <dbReference type="ARBA" id="ARBA00009013"/>
    </source>
</evidence>
<dbReference type="PANTHER" id="PTHR33495">
    <property type="entry name" value="ANTI-SIGMA FACTOR ANTAGONIST TM_1081-RELATED-RELATED"/>
    <property type="match status" value="1"/>
</dbReference>
<proteinExistence type="inferred from homology"/>
<sequence length="111" mass="12134">MKTEQVDDVLIIELPARLDAAGVAAIEHDLAAAITNHGGKVLADMTAVTFVASLALRMLLSNLRAVQPLGGDLRLCGLQPQIAEIFRKSRFDTLFKIYPDREAALASYRDR</sequence>
<evidence type="ECO:0000259" key="3">
    <source>
        <dbReference type="PROSITE" id="PS50801"/>
    </source>
</evidence>
<keyword evidence="5" id="KW-1185">Reference proteome</keyword>